<dbReference type="Gramene" id="PGSC0003DMT400095753">
    <property type="protein sequence ID" value="PGSC0003DMT400095753"/>
    <property type="gene ID" value="PGSC0003DMG400045324"/>
</dbReference>
<organism evidence="1 2">
    <name type="scientific">Solanum tuberosum</name>
    <name type="common">Potato</name>
    <dbReference type="NCBI Taxonomy" id="4113"/>
    <lineage>
        <taxon>Eukaryota</taxon>
        <taxon>Viridiplantae</taxon>
        <taxon>Streptophyta</taxon>
        <taxon>Embryophyta</taxon>
        <taxon>Tracheophyta</taxon>
        <taxon>Spermatophyta</taxon>
        <taxon>Magnoliopsida</taxon>
        <taxon>eudicotyledons</taxon>
        <taxon>Gunneridae</taxon>
        <taxon>Pentapetalae</taxon>
        <taxon>asterids</taxon>
        <taxon>lamiids</taxon>
        <taxon>Solanales</taxon>
        <taxon>Solanaceae</taxon>
        <taxon>Solanoideae</taxon>
        <taxon>Solaneae</taxon>
        <taxon>Solanum</taxon>
    </lineage>
</organism>
<accession>M1DWZ9</accession>
<evidence type="ECO:0000313" key="1">
    <source>
        <dbReference type="EnsemblPlants" id="PGSC0003DMT400095753"/>
    </source>
</evidence>
<proteinExistence type="predicted"/>
<name>M1DWZ9_SOLTU</name>
<protein>
    <submittedName>
        <fullName evidence="1">Integrase core domain containing protein</fullName>
    </submittedName>
</protein>
<reference evidence="2" key="1">
    <citation type="journal article" date="2011" name="Nature">
        <title>Genome sequence and analysis of the tuber crop potato.</title>
        <authorList>
            <consortium name="The Potato Genome Sequencing Consortium"/>
        </authorList>
    </citation>
    <scope>NUCLEOTIDE SEQUENCE [LARGE SCALE GENOMIC DNA]</scope>
    <source>
        <strain evidence="2">cv. DM1-3 516 R44</strain>
    </source>
</reference>
<evidence type="ECO:0000313" key="2">
    <source>
        <dbReference type="Proteomes" id="UP000011115"/>
    </source>
</evidence>
<dbReference type="HOGENOM" id="CLU_2101231_0_0_1"/>
<dbReference type="PaxDb" id="4113-PGSC0003DMT400095753"/>
<dbReference type="InParanoid" id="M1DWZ9"/>
<dbReference type="Proteomes" id="UP000011115">
    <property type="component" value="Unassembled WGS sequence"/>
</dbReference>
<keyword evidence="2" id="KW-1185">Reference proteome</keyword>
<reference evidence="1" key="2">
    <citation type="submission" date="2015-06" db="UniProtKB">
        <authorList>
            <consortium name="EnsemblPlants"/>
        </authorList>
    </citation>
    <scope>IDENTIFICATION</scope>
    <source>
        <strain evidence="1">DM1-3 516 R44</strain>
    </source>
</reference>
<dbReference type="AlphaFoldDB" id="M1DWZ9"/>
<sequence length="116" mass="12581">MCRDEKQKSAEKKSGVEVYGPHRWSVVHTMDRKWCPSILMSGFGEKGEQKVVGSLKSSHNQLIHITCKSHVVRTTDGAVRMIDSTTKGAVIADLGTSEDGLNVVVEGSEKPDPAAC</sequence>
<dbReference type="EnsemblPlants" id="PGSC0003DMT400095753">
    <property type="protein sequence ID" value="PGSC0003DMT400095753"/>
    <property type="gene ID" value="PGSC0003DMG400045324"/>
</dbReference>